<dbReference type="RefSeq" id="WP_126519757.1">
    <property type="nucleotide sequence ID" value="NZ_RXNU01000003.1"/>
</dbReference>
<evidence type="ECO:0000313" key="3">
    <source>
        <dbReference type="Proteomes" id="UP000267448"/>
    </source>
</evidence>
<comment type="caution">
    <text evidence="2">The sequence shown here is derived from an EMBL/GenBank/DDBJ whole genome shotgun (WGS) entry which is preliminary data.</text>
</comment>
<accession>A0A431WWF2</accession>
<dbReference type="InterPro" id="IPR021677">
    <property type="entry name" value="DUF2986"/>
</dbReference>
<dbReference type="Pfam" id="PF11661">
    <property type="entry name" value="DUF2986"/>
    <property type="match status" value="1"/>
</dbReference>
<dbReference type="Proteomes" id="UP000267448">
    <property type="component" value="Unassembled WGS sequence"/>
</dbReference>
<organism evidence="2 3">
    <name type="scientific">Shewanella canadensis</name>
    <dbReference type="NCBI Taxonomy" id="271096"/>
    <lineage>
        <taxon>Bacteria</taxon>
        <taxon>Pseudomonadati</taxon>
        <taxon>Pseudomonadota</taxon>
        <taxon>Gammaproteobacteria</taxon>
        <taxon>Alteromonadales</taxon>
        <taxon>Shewanellaceae</taxon>
        <taxon>Shewanella</taxon>
    </lineage>
</organism>
<proteinExistence type="predicted"/>
<evidence type="ECO:0000313" key="2">
    <source>
        <dbReference type="EMBL" id="RTR39748.1"/>
    </source>
</evidence>
<keyword evidence="3" id="KW-1185">Reference proteome</keyword>
<gene>
    <name evidence="2" type="ORF">EKG38_08095</name>
</gene>
<sequence length="52" mass="5849">MNRTKKITLKHKAKTKKAKPRNGNKPVYVSKAEREVLATPEEAIKSVEASQD</sequence>
<protein>
    <submittedName>
        <fullName evidence="2">DUF2986 domain-containing protein</fullName>
    </submittedName>
</protein>
<name>A0A431WWF2_9GAMM</name>
<evidence type="ECO:0000256" key="1">
    <source>
        <dbReference type="SAM" id="MobiDB-lite"/>
    </source>
</evidence>
<feature type="region of interest" description="Disordered" evidence="1">
    <location>
        <begin position="1"/>
        <end position="34"/>
    </location>
</feature>
<dbReference type="EMBL" id="RXNU01000003">
    <property type="protein sequence ID" value="RTR39748.1"/>
    <property type="molecule type" value="Genomic_DNA"/>
</dbReference>
<reference evidence="2 3" key="1">
    <citation type="submission" date="2018-12" db="EMBL/GenBank/DDBJ databases">
        <authorList>
            <person name="Yu L."/>
        </authorList>
    </citation>
    <scope>NUCLEOTIDE SEQUENCE [LARGE SCALE GENOMIC DNA]</scope>
    <source>
        <strain evidence="2 3">HAW-EB2</strain>
    </source>
</reference>
<feature type="compositionally biased region" description="Basic residues" evidence="1">
    <location>
        <begin position="1"/>
        <end position="22"/>
    </location>
</feature>
<dbReference type="AlphaFoldDB" id="A0A431WWF2"/>